<feature type="domain" description="CN hydrolase" evidence="2">
    <location>
        <begin position="5"/>
        <end position="279"/>
    </location>
</feature>
<gene>
    <name evidence="3" type="ORF">CFY86_20615</name>
    <name evidence="4" type="ORF">N2J37_07065</name>
</gene>
<evidence type="ECO:0000313" key="4">
    <source>
        <dbReference type="EMBL" id="UXE39503.1"/>
    </source>
</evidence>
<sequence length="330" mass="37075">MNNELQVATVQFCHRANDKSYNLGIMERFIHQAAGEGTRILAFPEMCITGYWHVIDLSAEEVSSLAETIDDSPSLARIARLAQSYEMAIGVGLIERASDDRLYNTYVVCMPDGQRHIHRKLHAFEHPAIDRGNRFTVFDTPWGVKVGVLICWDNNLTENARATALLGADILLAPHQTGGTNSRSPFGMKPVPVALWQNRYQDPDALKAAFQGRNGREWLLRWLPSRAHDNGMFILFSNGVGLDNGEVRTGNAMIIDPYGRIIAETDAFEDTLVCTTLDLNLLAMSTGRRWIHGRRPELYAILSQNQGYERDARSARFSTEVPQFSDNTQH</sequence>
<dbReference type="PANTHER" id="PTHR43674">
    <property type="entry name" value="NITRILASE C965.09-RELATED"/>
    <property type="match status" value="1"/>
</dbReference>
<reference evidence="4" key="2">
    <citation type="submission" date="2022-09" db="EMBL/GenBank/DDBJ databases">
        <title>Multidrug resistance Raoultella ornithinolytica Strain MQB_Silv_108.</title>
        <authorList>
            <person name="Quintela-Baluja M."/>
        </authorList>
    </citation>
    <scope>NUCLEOTIDE SEQUENCE</scope>
    <source>
        <strain evidence="4">MQB_Silv_108</strain>
    </source>
</reference>
<name>A0A225U501_RAOOR</name>
<dbReference type="Proteomes" id="UP000229713">
    <property type="component" value="Unassembled WGS sequence"/>
</dbReference>
<dbReference type="EMBL" id="NKYI01000028">
    <property type="protein sequence ID" value="PIK82571.1"/>
    <property type="molecule type" value="Genomic_DNA"/>
</dbReference>
<dbReference type="RefSeq" id="WP_064356779.1">
    <property type="nucleotide sequence ID" value="NZ_ABDFAB020000007.1"/>
</dbReference>
<keyword evidence="3" id="KW-0808">Transferase</keyword>
<dbReference type="Pfam" id="PF00795">
    <property type="entry name" value="CN_hydrolase"/>
    <property type="match status" value="1"/>
</dbReference>
<dbReference type="Gene3D" id="3.60.110.10">
    <property type="entry name" value="Carbon-nitrogen hydrolase"/>
    <property type="match status" value="1"/>
</dbReference>
<proteinExistence type="predicted"/>
<dbReference type="CDD" id="cd07585">
    <property type="entry name" value="nitrilase_7"/>
    <property type="match status" value="1"/>
</dbReference>
<dbReference type="GO" id="GO:0016811">
    <property type="term" value="F:hydrolase activity, acting on carbon-nitrogen (but not peptide) bonds, in linear amides"/>
    <property type="evidence" value="ECO:0007669"/>
    <property type="project" value="TreeGrafter"/>
</dbReference>
<evidence type="ECO:0000256" key="1">
    <source>
        <dbReference type="ARBA" id="ARBA00022801"/>
    </source>
</evidence>
<accession>A0A225U501</accession>
<evidence type="ECO:0000313" key="5">
    <source>
        <dbReference type="Proteomes" id="UP000229713"/>
    </source>
</evidence>
<dbReference type="PaxDb" id="1286170-RORB6_00395"/>
<dbReference type="GeneID" id="93752783"/>
<dbReference type="SUPFAM" id="SSF56317">
    <property type="entry name" value="Carbon-nitrogen hydrolase"/>
    <property type="match status" value="1"/>
</dbReference>
<dbReference type="GO" id="GO:0016746">
    <property type="term" value="F:acyltransferase activity"/>
    <property type="evidence" value="ECO:0007669"/>
    <property type="project" value="UniProtKB-KW"/>
</dbReference>
<reference evidence="3 5" key="1">
    <citation type="submission" date="2017-07" db="EMBL/GenBank/DDBJ databases">
        <title>Raoultella ornithinolytica strain HH3 draft genome.</title>
        <authorList>
            <person name="Duceppe M.-O."/>
            <person name="Huang H."/>
            <person name="Phipps-Todd B."/>
        </authorList>
    </citation>
    <scope>NUCLEOTIDE SEQUENCE [LARGE SCALE GENOMIC DNA]</scope>
    <source>
        <strain evidence="3 5">HH3</strain>
    </source>
</reference>
<dbReference type="PROSITE" id="PS50263">
    <property type="entry name" value="CN_HYDROLASE"/>
    <property type="match status" value="1"/>
</dbReference>
<keyword evidence="1" id="KW-0378">Hydrolase</keyword>
<dbReference type="InterPro" id="IPR036526">
    <property type="entry name" value="C-N_Hydrolase_sf"/>
</dbReference>
<dbReference type="EMBL" id="CP104450">
    <property type="protein sequence ID" value="UXE39503.1"/>
    <property type="molecule type" value="Genomic_DNA"/>
</dbReference>
<dbReference type="Proteomes" id="UP001064206">
    <property type="component" value="Chromosome"/>
</dbReference>
<protein>
    <submittedName>
        <fullName evidence="3">Acyltransferase</fullName>
    </submittedName>
    <submittedName>
        <fullName evidence="4">Nitrilase family protein</fullName>
    </submittedName>
</protein>
<evidence type="ECO:0000313" key="3">
    <source>
        <dbReference type="EMBL" id="PIK82571.1"/>
    </source>
</evidence>
<dbReference type="InterPro" id="IPR050345">
    <property type="entry name" value="Aliph_Amidase/BUP"/>
</dbReference>
<dbReference type="InterPro" id="IPR003010">
    <property type="entry name" value="C-N_Hydrolase"/>
</dbReference>
<dbReference type="AlphaFoldDB" id="A0A225U501"/>
<dbReference type="PANTHER" id="PTHR43674:SF16">
    <property type="entry name" value="CARBON-NITROGEN FAMILY, PUTATIVE (AFU_ORTHOLOGUE AFUA_5G02350)-RELATED"/>
    <property type="match status" value="1"/>
</dbReference>
<evidence type="ECO:0000259" key="2">
    <source>
        <dbReference type="PROSITE" id="PS50263"/>
    </source>
</evidence>
<organism evidence="3 5">
    <name type="scientific">Raoultella ornithinolytica</name>
    <name type="common">Klebsiella ornithinolytica</name>
    <dbReference type="NCBI Taxonomy" id="54291"/>
    <lineage>
        <taxon>Bacteria</taxon>
        <taxon>Pseudomonadati</taxon>
        <taxon>Pseudomonadota</taxon>
        <taxon>Gammaproteobacteria</taxon>
        <taxon>Enterobacterales</taxon>
        <taxon>Enterobacteriaceae</taxon>
        <taxon>Klebsiella/Raoultella group</taxon>
        <taxon>Raoultella</taxon>
    </lineage>
</organism>
<keyword evidence="3" id="KW-0012">Acyltransferase</keyword>